<feature type="transmembrane region" description="Helical" evidence="5">
    <location>
        <begin position="252"/>
        <end position="268"/>
    </location>
</feature>
<comment type="caution">
    <text evidence="7">The sequence shown here is derived from an EMBL/GenBank/DDBJ whole genome shotgun (WGS) entry which is preliminary data.</text>
</comment>
<keyword evidence="4 5" id="KW-0472">Membrane</keyword>
<dbReference type="Proteomes" id="UP001156141">
    <property type="component" value="Unassembled WGS sequence"/>
</dbReference>
<dbReference type="GO" id="GO:0016874">
    <property type="term" value="F:ligase activity"/>
    <property type="evidence" value="ECO:0007669"/>
    <property type="project" value="UniProtKB-KW"/>
</dbReference>
<evidence type="ECO:0000256" key="1">
    <source>
        <dbReference type="ARBA" id="ARBA00004141"/>
    </source>
</evidence>
<keyword evidence="8" id="KW-1185">Reference proteome</keyword>
<comment type="subcellular location">
    <subcellularLocation>
        <location evidence="1">Membrane</location>
        <topology evidence="1">Multi-pass membrane protein</topology>
    </subcellularLocation>
</comment>
<keyword evidence="7" id="KW-0436">Ligase</keyword>
<feature type="transmembrane region" description="Helical" evidence="5">
    <location>
        <begin position="5"/>
        <end position="22"/>
    </location>
</feature>
<organism evidence="7 8">
    <name type="scientific">Aestuariibaculum lutulentum</name>
    <dbReference type="NCBI Taxonomy" id="2920935"/>
    <lineage>
        <taxon>Bacteria</taxon>
        <taxon>Pseudomonadati</taxon>
        <taxon>Bacteroidota</taxon>
        <taxon>Flavobacteriia</taxon>
        <taxon>Flavobacteriales</taxon>
        <taxon>Flavobacteriaceae</taxon>
    </lineage>
</organism>
<feature type="transmembrane region" description="Helical" evidence="5">
    <location>
        <begin position="28"/>
        <end position="46"/>
    </location>
</feature>
<proteinExistence type="predicted"/>
<feature type="transmembrane region" description="Helical" evidence="5">
    <location>
        <begin position="81"/>
        <end position="96"/>
    </location>
</feature>
<dbReference type="RefSeq" id="WP_240571495.1">
    <property type="nucleotide sequence ID" value="NZ_CP136709.1"/>
</dbReference>
<reference evidence="7" key="1">
    <citation type="submission" date="2022-02" db="EMBL/GenBank/DDBJ databases">
        <title>Aestuariibaculum sp., a marine bacterium isolated from sediment in Guangxi.</title>
        <authorList>
            <person name="Ying J."/>
        </authorList>
    </citation>
    <scope>NUCLEOTIDE SEQUENCE</scope>
    <source>
        <strain evidence="7">L182</strain>
    </source>
</reference>
<feature type="transmembrane region" description="Helical" evidence="5">
    <location>
        <begin position="280"/>
        <end position="299"/>
    </location>
</feature>
<name>A0ABS9RE49_9FLAO</name>
<feature type="transmembrane region" description="Helical" evidence="5">
    <location>
        <begin position="407"/>
        <end position="430"/>
    </location>
</feature>
<feature type="transmembrane region" description="Helical" evidence="5">
    <location>
        <begin position="161"/>
        <end position="180"/>
    </location>
</feature>
<sequence length="448" mass="50551">MQNGYLKIVGLHILIGILVYFSRALGDVYFYGIVAYFFFKIFTAAVPMKSFEIIKACAYVLGAEVLLRMTGSGLFYESSKYLVVVFTIMGLFYKGFNLRATPYVLYVLLLIPGIYVSLYALDVSADIRKAVAFNLSGPVCLGLAALFCMGVSITRSQLEQIINFAVYPLISTVIYIVAFNPNVSEVVASTGSNFVTSGGFGPNQVSTVLSLGAFFMTVKFFMFTKTRVMRYVDLAFILLFSFRAIVTFSRGGVLTAIIMVACFIFFQYRFMDRNKKSSMLISIVLFIGVITATWVYSSIQTNGLITNRYANENARGEEKQDVTTGRVFLIKKELEEFFENPFLGVGVGRIKDLRFQETGIQAASHNEMSRIVAEHGLLGVIAFAIILFVPLLFRLRDRNNVLFFSFYFFWFLTINHSAMRIAAPAFIYALSLLHIRHDQPRLHREQIK</sequence>
<feature type="domain" description="O-antigen ligase-related" evidence="6">
    <location>
        <begin position="236"/>
        <end position="384"/>
    </location>
</feature>
<protein>
    <submittedName>
        <fullName evidence="7">O-antigen ligase family protein</fullName>
    </submittedName>
</protein>
<feature type="transmembrane region" description="Helical" evidence="5">
    <location>
        <begin position="376"/>
        <end position="395"/>
    </location>
</feature>
<evidence type="ECO:0000313" key="7">
    <source>
        <dbReference type="EMBL" id="MCH4551222.1"/>
    </source>
</evidence>
<accession>A0ABS9RE49</accession>
<dbReference type="PANTHER" id="PTHR37422">
    <property type="entry name" value="TEICHURONIC ACID BIOSYNTHESIS PROTEIN TUAE"/>
    <property type="match status" value="1"/>
</dbReference>
<dbReference type="EMBL" id="JAKVQD010000001">
    <property type="protein sequence ID" value="MCH4551222.1"/>
    <property type="molecule type" value="Genomic_DNA"/>
</dbReference>
<dbReference type="InterPro" id="IPR051533">
    <property type="entry name" value="WaaL-like"/>
</dbReference>
<evidence type="ECO:0000313" key="8">
    <source>
        <dbReference type="Proteomes" id="UP001156141"/>
    </source>
</evidence>
<dbReference type="PANTHER" id="PTHR37422:SF13">
    <property type="entry name" value="LIPOPOLYSACCHARIDE BIOSYNTHESIS PROTEIN PA4999-RELATED"/>
    <property type="match status" value="1"/>
</dbReference>
<evidence type="ECO:0000256" key="2">
    <source>
        <dbReference type="ARBA" id="ARBA00022692"/>
    </source>
</evidence>
<gene>
    <name evidence="7" type="ORF">MKW35_01180</name>
</gene>
<keyword evidence="3 5" id="KW-1133">Transmembrane helix</keyword>
<evidence type="ECO:0000256" key="3">
    <source>
        <dbReference type="ARBA" id="ARBA00022989"/>
    </source>
</evidence>
<evidence type="ECO:0000256" key="4">
    <source>
        <dbReference type="ARBA" id="ARBA00023136"/>
    </source>
</evidence>
<dbReference type="InterPro" id="IPR007016">
    <property type="entry name" value="O-antigen_ligase-rel_domated"/>
</dbReference>
<feature type="transmembrane region" description="Helical" evidence="5">
    <location>
        <begin position="103"/>
        <end position="121"/>
    </location>
</feature>
<feature type="transmembrane region" description="Helical" evidence="5">
    <location>
        <begin position="200"/>
        <end position="221"/>
    </location>
</feature>
<feature type="transmembrane region" description="Helical" evidence="5">
    <location>
        <begin position="133"/>
        <end position="154"/>
    </location>
</feature>
<evidence type="ECO:0000259" key="6">
    <source>
        <dbReference type="Pfam" id="PF04932"/>
    </source>
</evidence>
<dbReference type="Pfam" id="PF04932">
    <property type="entry name" value="Wzy_C"/>
    <property type="match status" value="1"/>
</dbReference>
<keyword evidence="2 5" id="KW-0812">Transmembrane</keyword>
<feature type="transmembrane region" description="Helical" evidence="5">
    <location>
        <begin position="228"/>
        <end position="246"/>
    </location>
</feature>
<evidence type="ECO:0000256" key="5">
    <source>
        <dbReference type="SAM" id="Phobius"/>
    </source>
</evidence>